<evidence type="ECO:0000313" key="2">
    <source>
        <dbReference type="Proteomes" id="UP000467840"/>
    </source>
</evidence>
<gene>
    <name evidence="1" type="ORF">GH714_032927</name>
</gene>
<name>A0A6A6L458_HEVBR</name>
<dbReference type="AlphaFoldDB" id="A0A6A6L458"/>
<accession>A0A6A6L458</accession>
<dbReference type="SUPFAM" id="SSF74650">
    <property type="entry name" value="Galactose mutarotase-like"/>
    <property type="match status" value="1"/>
</dbReference>
<dbReference type="EMBL" id="JAAGAX010000013">
    <property type="protein sequence ID" value="KAF2295437.1"/>
    <property type="molecule type" value="Genomic_DNA"/>
</dbReference>
<dbReference type="GO" id="GO:0006006">
    <property type="term" value="P:glucose metabolic process"/>
    <property type="evidence" value="ECO:0007669"/>
    <property type="project" value="TreeGrafter"/>
</dbReference>
<proteinExistence type="predicted"/>
<dbReference type="InterPro" id="IPR008183">
    <property type="entry name" value="Aldose_1/G6P_1-epimerase"/>
</dbReference>
<dbReference type="GO" id="GO:0033499">
    <property type="term" value="P:galactose catabolic process via UDP-galactose, Leloir pathway"/>
    <property type="evidence" value="ECO:0007669"/>
    <property type="project" value="TreeGrafter"/>
</dbReference>
<dbReference type="InterPro" id="IPR014718">
    <property type="entry name" value="GH-type_carb-bd"/>
</dbReference>
<evidence type="ECO:0000313" key="1">
    <source>
        <dbReference type="EMBL" id="KAF2295437.1"/>
    </source>
</evidence>
<reference evidence="1 2" key="1">
    <citation type="journal article" date="2020" name="Mol. Plant">
        <title>The Chromosome-Based Rubber Tree Genome Provides New Insights into Spurge Genome Evolution and Rubber Biosynthesis.</title>
        <authorList>
            <person name="Liu J."/>
            <person name="Shi C."/>
            <person name="Shi C.C."/>
            <person name="Li W."/>
            <person name="Zhang Q.J."/>
            <person name="Zhang Y."/>
            <person name="Li K."/>
            <person name="Lu H.F."/>
            <person name="Shi C."/>
            <person name="Zhu S.T."/>
            <person name="Xiao Z.Y."/>
            <person name="Nan H."/>
            <person name="Yue Y."/>
            <person name="Zhu X.G."/>
            <person name="Wu Y."/>
            <person name="Hong X.N."/>
            <person name="Fan G.Y."/>
            <person name="Tong Y."/>
            <person name="Zhang D."/>
            <person name="Mao C.L."/>
            <person name="Liu Y.L."/>
            <person name="Hao S.J."/>
            <person name="Liu W.Q."/>
            <person name="Lv M.Q."/>
            <person name="Zhang H.B."/>
            <person name="Liu Y."/>
            <person name="Hu-Tang G.R."/>
            <person name="Wang J.P."/>
            <person name="Wang J.H."/>
            <person name="Sun Y.H."/>
            <person name="Ni S.B."/>
            <person name="Chen W.B."/>
            <person name="Zhang X.C."/>
            <person name="Jiao Y.N."/>
            <person name="Eichler E.E."/>
            <person name="Li G.H."/>
            <person name="Liu X."/>
            <person name="Gao L.Z."/>
        </authorList>
    </citation>
    <scope>NUCLEOTIDE SEQUENCE [LARGE SCALE GENOMIC DNA]</scope>
    <source>
        <strain evidence="2">cv. GT1</strain>
        <tissue evidence="1">Leaf</tissue>
    </source>
</reference>
<sequence>MSDKHLNAQLFELNNGTIRVLLTNYGATIISLFVPDKQGKLDDIVLGFDSVEEYTKGNAPYFGCIVGRVPTESRRGSSPSMGLITLSCKQGPNSLHGGNRGFDKVVWDVVEQKVGKHHLLHSRYPGDVTVPLLYTNFLQINEVGYGSSD</sequence>
<comment type="caution">
    <text evidence="1">The sequence shown here is derived from an EMBL/GenBank/DDBJ whole genome shotgun (WGS) entry which is preliminary data.</text>
</comment>
<dbReference type="GO" id="GO:0004034">
    <property type="term" value="F:aldose 1-epimerase activity"/>
    <property type="evidence" value="ECO:0007669"/>
    <property type="project" value="TreeGrafter"/>
</dbReference>
<dbReference type="Pfam" id="PF01263">
    <property type="entry name" value="Aldose_epim"/>
    <property type="match status" value="1"/>
</dbReference>
<organism evidence="1 2">
    <name type="scientific">Hevea brasiliensis</name>
    <name type="common">Para rubber tree</name>
    <name type="synonym">Siphonia brasiliensis</name>
    <dbReference type="NCBI Taxonomy" id="3981"/>
    <lineage>
        <taxon>Eukaryota</taxon>
        <taxon>Viridiplantae</taxon>
        <taxon>Streptophyta</taxon>
        <taxon>Embryophyta</taxon>
        <taxon>Tracheophyta</taxon>
        <taxon>Spermatophyta</taxon>
        <taxon>Magnoliopsida</taxon>
        <taxon>eudicotyledons</taxon>
        <taxon>Gunneridae</taxon>
        <taxon>Pentapetalae</taxon>
        <taxon>rosids</taxon>
        <taxon>fabids</taxon>
        <taxon>Malpighiales</taxon>
        <taxon>Euphorbiaceae</taxon>
        <taxon>Crotonoideae</taxon>
        <taxon>Micrandreae</taxon>
        <taxon>Hevea</taxon>
    </lineage>
</organism>
<dbReference type="PANTHER" id="PTHR10091:SF25">
    <property type="entry name" value="ALDOSE 1-EPIMERASE"/>
    <property type="match status" value="1"/>
</dbReference>
<keyword evidence="2" id="KW-1185">Reference proteome</keyword>
<dbReference type="GO" id="GO:0030246">
    <property type="term" value="F:carbohydrate binding"/>
    <property type="evidence" value="ECO:0007669"/>
    <property type="project" value="InterPro"/>
</dbReference>
<evidence type="ECO:0008006" key="3">
    <source>
        <dbReference type="Google" id="ProtNLM"/>
    </source>
</evidence>
<protein>
    <recommendedName>
        <fullName evidence="3">Aldose 1-epimerase</fullName>
    </recommendedName>
</protein>
<dbReference type="Gene3D" id="2.70.98.10">
    <property type="match status" value="1"/>
</dbReference>
<dbReference type="InterPro" id="IPR011013">
    <property type="entry name" value="Gal_mutarotase_sf_dom"/>
</dbReference>
<dbReference type="PANTHER" id="PTHR10091">
    <property type="entry name" value="ALDOSE-1-EPIMERASE"/>
    <property type="match status" value="1"/>
</dbReference>
<dbReference type="Proteomes" id="UP000467840">
    <property type="component" value="Chromosome 7"/>
</dbReference>